<dbReference type="InterPro" id="IPR036749">
    <property type="entry name" value="Expansin_CBD_sf"/>
</dbReference>
<accession>A0A4R6XIA9</accession>
<dbReference type="Gene3D" id="2.60.40.760">
    <property type="entry name" value="Expansin, cellulose-binding-like domain"/>
    <property type="match status" value="1"/>
</dbReference>
<dbReference type="CDD" id="cd22271">
    <property type="entry name" value="DPBB_EXP_N-like"/>
    <property type="match status" value="1"/>
</dbReference>
<name>A0A4R6XIA9_9GAMM</name>
<reference evidence="2 3" key="1">
    <citation type="submission" date="2019-03" db="EMBL/GenBank/DDBJ databases">
        <title>Genomic Encyclopedia of Type Strains, Phase IV (KMG-IV): sequencing the most valuable type-strain genomes for metagenomic binning, comparative biology and taxonomic classification.</title>
        <authorList>
            <person name="Goeker M."/>
        </authorList>
    </citation>
    <scope>NUCLEOTIDE SEQUENCE [LARGE SCALE GENOMIC DNA]</scope>
    <source>
        <strain evidence="2 3">DSM 25488</strain>
    </source>
</reference>
<dbReference type="SUPFAM" id="SSF50685">
    <property type="entry name" value="Barwin-like endoglucanases"/>
    <property type="match status" value="1"/>
</dbReference>
<keyword evidence="1" id="KW-0732">Signal</keyword>
<dbReference type="InterPro" id="IPR051477">
    <property type="entry name" value="Expansin_CellWall"/>
</dbReference>
<dbReference type="EMBL" id="SNZB01000006">
    <property type="protein sequence ID" value="TDR17584.1"/>
    <property type="molecule type" value="Genomic_DNA"/>
</dbReference>
<evidence type="ECO:0000256" key="1">
    <source>
        <dbReference type="ARBA" id="ARBA00022729"/>
    </source>
</evidence>
<dbReference type="PANTHER" id="PTHR31836:SF28">
    <property type="entry name" value="SRCR DOMAIN-CONTAINING PROTEIN-RELATED"/>
    <property type="match status" value="1"/>
</dbReference>
<evidence type="ECO:0000313" key="3">
    <source>
        <dbReference type="Proteomes" id="UP000295724"/>
    </source>
</evidence>
<dbReference type="Gene3D" id="2.40.40.10">
    <property type="entry name" value="RlpA-like domain"/>
    <property type="match status" value="1"/>
</dbReference>
<keyword evidence="3" id="KW-1185">Reference proteome</keyword>
<proteinExistence type="predicted"/>
<sequence length="295" mass="32417">MSPGLEVIYQPGQYQERLNYVGCCDRLIVVIGITSEVIMTARILIVSMLLIYSTWLNAQSTAISLYESEHFGDATYYTGLGSAGNCQIMATLPAWGNQLDFKVALNQSQYTSGDMSAGCGTCLSATYLGTGLGNDPPPQQFTALVVDRCPECIEGDLDLHAEPQLDGRWDIAWSAIDCPVGNTTLAYLFEGSNPFYIKMGVRNHRIAIKSLQVQPQTNGPFFTAERTSDNFFTCSACTVPYEFPMAVRIQGINNQIITDTVPGMMDDVLITGSESKQFESIDSIIFVDDFEDFGF</sequence>
<protein>
    <submittedName>
        <fullName evidence="2">Expansin (Peptidoglycan-binding protein)</fullName>
    </submittedName>
</protein>
<evidence type="ECO:0000313" key="2">
    <source>
        <dbReference type="EMBL" id="TDR17584.1"/>
    </source>
</evidence>
<dbReference type="Proteomes" id="UP000295724">
    <property type="component" value="Unassembled WGS sequence"/>
</dbReference>
<dbReference type="InterPro" id="IPR036908">
    <property type="entry name" value="RlpA-like_sf"/>
</dbReference>
<organism evidence="2 3">
    <name type="scientific">Marinicella litoralis</name>
    <dbReference type="NCBI Taxonomy" id="644220"/>
    <lineage>
        <taxon>Bacteria</taxon>
        <taxon>Pseudomonadati</taxon>
        <taxon>Pseudomonadota</taxon>
        <taxon>Gammaproteobacteria</taxon>
        <taxon>Lysobacterales</taxon>
        <taxon>Marinicellaceae</taxon>
        <taxon>Marinicella</taxon>
    </lineage>
</organism>
<gene>
    <name evidence="2" type="ORF">C8D91_2643</name>
</gene>
<dbReference type="AlphaFoldDB" id="A0A4R6XIA9"/>
<comment type="caution">
    <text evidence="2">The sequence shown here is derived from an EMBL/GenBank/DDBJ whole genome shotgun (WGS) entry which is preliminary data.</text>
</comment>
<dbReference type="PANTHER" id="PTHR31836">
    <property type="match status" value="1"/>
</dbReference>